<gene>
    <name evidence="2" type="ORF">NDU88_011440</name>
</gene>
<sequence length="171" mass="18663">MVRTPPRPHPVRRAPASAPARPPLCIRGRVPSRPERRVHRARARGARRSGGGGAGSVTGRLPPKLPLSASGAHSRVRKAPGSLPETDALTRKHFLVLLAERRMTEHRGFFKGPSHHAWWQPPVMEDASRRPDDAVQAKGRGKLKPREARRKEEARAEAGHALESVATPGSS</sequence>
<feature type="region of interest" description="Disordered" evidence="1">
    <location>
        <begin position="122"/>
        <end position="171"/>
    </location>
</feature>
<dbReference type="EMBL" id="JANPWB010000011">
    <property type="protein sequence ID" value="KAJ1133143.1"/>
    <property type="molecule type" value="Genomic_DNA"/>
</dbReference>
<evidence type="ECO:0000313" key="3">
    <source>
        <dbReference type="Proteomes" id="UP001066276"/>
    </source>
</evidence>
<feature type="region of interest" description="Disordered" evidence="1">
    <location>
        <begin position="1"/>
        <end position="85"/>
    </location>
</feature>
<evidence type="ECO:0000256" key="1">
    <source>
        <dbReference type="SAM" id="MobiDB-lite"/>
    </source>
</evidence>
<reference evidence="2" key="1">
    <citation type="journal article" date="2022" name="bioRxiv">
        <title>Sequencing and chromosome-scale assembly of the giantPleurodeles waltlgenome.</title>
        <authorList>
            <person name="Brown T."/>
            <person name="Elewa A."/>
            <person name="Iarovenko S."/>
            <person name="Subramanian E."/>
            <person name="Araus A.J."/>
            <person name="Petzold A."/>
            <person name="Susuki M."/>
            <person name="Suzuki K.-i.T."/>
            <person name="Hayashi T."/>
            <person name="Toyoda A."/>
            <person name="Oliveira C."/>
            <person name="Osipova E."/>
            <person name="Leigh N.D."/>
            <person name="Simon A."/>
            <person name="Yun M.H."/>
        </authorList>
    </citation>
    <scope>NUCLEOTIDE SEQUENCE</scope>
    <source>
        <strain evidence="2">20211129_DDA</strain>
        <tissue evidence="2">Liver</tissue>
    </source>
</reference>
<feature type="compositionally biased region" description="Basic residues" evidence="1">
    <location>
        <begin position="36"/>
        <end position="47"/>
    </location>
</feature>
<accession>A0AAV7Q359</accession>
<feature type="compositionally biased region" description="Basic and acidic residues" evidence="1">
    <location>
        <begin position="126"/>
        <end position="135"/>
    </location>
</feature>
<feature type="compositionally biased region" description="Basic and acidic residues" evidence="1">
    <location>
        <begin position="144"/>
        <end position="160"/>
    </location>
</feature>
<proteinExistence type="predicted"/>
<comment type="caution">
    <text evidence="2">The sequence shown here is derived from an EMBL/GenBank/DDBJ whole genome shotgun (WGS) entry which is preliminary data.</text>
</comment>
<dbReference type="Proteomes" id="UP001066276">
    <property type="component" value="Chromosome 7"/>
</dbReference>
<dbReference type="AlphaFoldDB" id="A0AAV7Q359"/>
<protein>
    <submittedName>
        <fullName evidence="2">Uncharacterized protein</fullName>
    </submittedName>
</protein>
<name>A0AAV7Q359_PLEWA</name>
<organism evidence="2 3">
    <name type="scientific">Pleurodeles waltl</name>
    <name type="common">Iberian ribbed newt</name>
    <dbReference type="NCBI Taxonomy" id="8319"/>
    <lineage>
        <taxon>Eukaryota</taxon>
        <taxon>Metazoa</taxon>
        <taxon>Chordata</taxon>
        <taxon>Craniata</taxon>
        <taxon>Vertebrata</taxon>
        <taxon>Euteleostomi</taxon>
        <taxon>Amphibia</taxon>
        <taxon>Batrachia</taxon>
        <taxon>Caudata</taxon>
        <taxon>Salamandroidea</taxon>
        <taxon>Salamandridae</taxon>
        <taxon>Pleurodelinae</taxon>
        <taxon>Pleurodeles</taxon>
    </lineage>
</organism>
<evidence type="ECO:0000313" key="2">
    <source>
        <dbReference type="EMBL" id="KAJ1133143.1"/>
    </source>
</evidence>
<keyword evidence="3" id="KW-1185">Reference proteome</keyword>